<reference evidence="2" key="1">
    <citation type="journal article" date="2019" name="Int. J. Syst. Evol. Microbiol.">
        <title>The Global Catalogue of Microorganisms (GCM) 10K type strain sequencing project: providing services to taxonomists for standard genome sequencing and annotation.</title>
        <authorList>
            <consortium name="The Broad Institute Genomics Platform"/>
            <consortium name="The Broad Institute Genome Sequencing Center for Infectious Disease"/>
            <person name="Wu L."/>
            <person name="Ma J."/>
        </authorList>
    </citation>
    <scope>NUCLEOTIDE SEQUENCE [LARGE SCALE GENOMIC DNA]</scope>
    <source>
        <strain evidence="2">JCM 17906</strain>
    </source>
</reference>
<name>A0ABP8RQR0_9PSEU</name>
<evidence type="ECO:0000313" key="1">
    <source>
        <dbReference type="EMBL" id="GAA4544357.1"/>
    </source>
</evidence>
<gene>
    <name evidence="1" type="ORF">GCM10023175_22400</name>
</gene>
<comment type="caution">
    <text evidence="1">The sequence shown here is derived from an EMBL/GenBank/DDBJ whole genome shotgun (WGS) entry which is preliminary data.</text>
</comment>
<sequence length="178" mass="20034">MRELPAALTADIASLRLERRHLPISFLVATEAGTFRKCGTDTINSLVARADLVRVVLTHSNDPRPVPDFGELLNLADGSTIGEKNFVALWLLLGLDGDWMNHPNDRLLLREIKEKRNDVAHWQEDPVEIGRKKKPSDLIAMVDRLVALLDHLNLHIVYWFEQMNGSTPVASVSRGQQQ</sequence>
<evidence type="ECO:0008006" key="3">
    <source>
        <dbReference type="Google" id="ProtNLM"/>
    </source>
</evidence>
<keyword evidence="2" id="KW-1185">Reference proteome</keyword>
<evidence type="ECO:0000313" key="2">
    <source>
        <dbReference type="Proteomes" id="UP001501598"/>
    </source>
</evidence>
<organism evidence="1 2">
    <name type="scientific">Pseudonocardia xishanensis</name>
    <dbReference type="NCBI Taxonomy" id="630995"/>
    <lineage>
        <taxon>Bacteria</taxon>
        <taxon>Bacillati</taxon>
        <taxon>Actinomycetota</taxon>
        <taxon>Actinomycetes</taxon>
        <taxon>Pseudonocardiales</taxon>
        <taxon>Pseudonocardiaceae</taxon>
        <taxon>Pseudonocardia</taxon>
    </lineage>
</organism>
<proteinExistence type="predicted"/>
<dbReference type="EMBL" id="BAABGT010000029">
    <property type="protein sequence ID" value="GAA4544357.1"/>
    <property type="molecule type" value="Genomic_DNA"/>
</dbReference>
<dbReference type="Proteomes" id="UP001501598">
    <property type="component" value="Unassembled WGS sequence"/>
</dbReference>
<protein>
    <recommendedName>
        <fullName evidence="3">RiboL-PSP-HEPN domain-containing protein</fullName>
    </recommendedName>
</protein>
<accession>A0ABP8RQR0</accession>